<dbReference type="AlphaFoldDB" id="A0A3S9QJ94"/>
<organism evidence="2 3">
    <name type="scientific">Trueperella pyogenes</name>
    <dbReference type="NCBI Taxonomy" id="1661"/>
    <lineage>
        <taxon>Bacteria</taxon>
        <taxon>Bacillati</taxon>
        <taxon>Actinomycetota</taxon>
        <taxon>Actinomycetes</taxon>
        <taxon>Actinomycetales</taxon>
        <taxon>Actinomycetaceae</taxon>
        <taxon>Trueperella</taxon>
    </lineage>
</organism>
<dbReference type="PROSITE" id="PS52050">
    <property type="entry name" value="WYL"/>
    <property type="match status" value="1"/>
</dbReference>
<dbReference type="InterPro" id="IPR051534">
    <property type="entry name" value="CBASS_pafABC_assoc_protein"/>
</dbReference>
<dbReference type="InterPro" id="IPR026881">
    <property type="entry name" value="WYL_dom"/>
</dbReference>
<sequence length="305" mass="33793">MKESRTVSERRFSLLVALRRGHPTIRDILAMPAYSGIAPANAQRYMERDLEELRDLGYQIDVDSEHRYILADHNISVDGSDVEMSILRSLLATKGSSQAFVAAQSAVTKLLSSGQASGEQSHLIAHIPSGDAALAIAPALQRRRRIAFFYRSTRSMEPARYVVEPLRLEVHFDAFYLRGYQLSGGAGSEPGMRMYKLDRVEGEVTILEEAISHELDPSFVSTLSPVDAVVRISRDLPLRVQAAHLEEIGGEMELSLNGIDRAHLYEDLMFYGLDARLTGPGEVRADFISRLEHLAGLAQEGELDG</sequence>
<dbReference type="Proteomes" id="UP000275951">
    <property type="component" value="Chromosome"/>
</dbReference>
<dbReference type="EMBL" id="CP033905">
    <property type="protein sequence ID" value="AZR06060.1"/>
    <property type="molecule type" value="Genomic_DNA"/>
</dbReference>
<protein>
    <submittedName>
        <fullName evidence="2">WYL domain-containing protein</fullName>
    </submittedName>
</protein>
<proteinExistence type="predicted"/>
<reference evidence="2 3" key="1">
    <citation type="submission" date="2018-11" db="EMBL/GenBank/DDBJ databases">
        <title>Multidrug-resistant genes are associated with an 42-kb island TGI1 carrying a complex class 1 integron in a Trueperella pyogenes.</title>
        <authorList>
            <person name="Dong W."/>
        </authorList>
    </citation>
    <scope>NUCLEOTIDE SEQUENCE [LARGE SCALE GENOMIC DNA]</scope>
    <source>
        <strain evidence="2 3">TP4</strain>
    </source>
</reference>
<accession>A0A3S9QJ94</accession>
<evidence type="ECO:0000259" key="1">
    <source>
        <dbReference type="Pfam" id="PF13280"/>
    </source>
</evidence>
<gene>
    <name evidence="2" type="ORF">EBQ10_01280</name>
</gene>
<evidence type="ECO:0000313" key="3">
    <source>
        <dbReference type="Proteomes" id="UP000275951"/>
    </source>
</evidence>
<dbReference type="PANTHER" id="PTHR34580:SF1">
    <property type="entry name" value="PROTEIN PAFC"/>
    <property type="match status" value="1"/>
</dbReference>
<evidence type="ECO:0000313" key="2">
    <source>
        <dbReference type="EMBL" id="AZR06060.1"/>
    </source>
</evidence>
<dbReference type="RefSeq" id="WP_108725832.1">
    <property type="nucleotide sequence ID" value="NZ_CP029001.1"/>
</dbReference>
<dbReference type="PANTHER" id="PTHR34580">
    <property type="match status" value="1"/>
</dbReference>
<dbReference type="Pfam" id="PF13280">
    <property type="entry name" value="WYL"/>
    <property type="match status" value="1"/>
</dbReference>
<feature type="domain" description="WYL" evidence="1">
    <location>
        <begin position="135"/>
        <end position="201"/>
    </location>
</feature>
<name>A0A3S9QJ94_9ACTO</name>